<comment type="caution">
    <text evidence="1">The sequence shown here is derived from an EMBL/GenBank/DDBJ whole genome shotgun (WGS) entry which is preliminary data.</text>
</comment>
<evidence type="ECO:0000313" key="1">
    <source>
        <dbReference type="EMBL" id="MEX6690042.1"/>
    </source>
</evidence>
<dbReference type="RefSeq" id="WP_369331450.1">
    <property type="nucleotide sequence ID" value="NZ_JAULBC010000007.1"/>
</dbReference>
<sequence>MNKYAVLLCLGDYYSDNSTGFSRLGFTLKNTNDFNAFLNNQNSPWIVSPMLYDKTAGKANIQLKIEDAISRCTNNTDWLLIYYTGHASRLMTKTPAGFPDFITYCVTYSDKLKFNFFPGLDEFFTEIDYNTVIDSFHEKVPNGHLITVLDCCNAFGLIENFGQQTDFHTIISSCSDGVPSYYNTNSAFFTAFRRCWDLPFQQLASSLRSIMASIRAPNRPVTQIANNFSNQSLNG</sequence>
<evidence type="ECO:0000313" key="2">
    <source>
        <dbReference type="Proteomes" id="UP001560573"/>
    </source>
</evidence>
<name>A0ABV3ZJH6_9BACT</name>
<proteinExistence type="predicted"/>
<dbReference type="Proteomes" id="UP001560573">
    <property type="component" value="Unassembled WGS sequence"/>
</dbReference>
<gene>
    <name evidence="1" type="ORF">QTN47_21210</name>
</gene>
<accession>A0ABV3ZJH6</accession>
<protein>
    <submittedName>
        <fullName evidence="1">Caspase family protein</fullName>
    </submittedName>
</protein>
<organism evidence="1 2">
    <name type="scientific">Danxiaibacter flavus</name>
    <dbReference type="NCBI Taxonomy" id="3049108"/>
    <lineage>
        <taxon>Bacteria</taxon>
        <taxon>Pseudomonadati</taxon>
        <taxon>Bacteroidota</taxon>
        <taxon>Chitinophagia</taxon>
        <taxon>Chitinophagales</taxon>
        <taxon>Chitinophagaceae</taxon>
        <taxon>Danxiaibacter</taxon>
    </lineage>
</organism>
<dbReference type="EMBL" id="JAULBC010000007">
    <property type="protein sequence ID" value="MEX6690042.1"/>
    <property type="molecule type" value="Genomic_DNA"/>
</dbReference>
<reference evidence="1 2" key="1">
    <citation type="submission" date="2023-07" db="EMBL/GenBank/DDBJ databases">
        <authorList>
            <person name="Lian W.-H."/>
        </authorList>
    </citation>
    <scope>NUCLEOTIDE SEQUENCE [LARGE SCALE GENOMIC DNA]</scope>
    <source>
        <strain evidence="1 2">SYSU DXS3180</strain>
    </source>
</reference>
<dbReference type="Gene3D" id="3.40.50.1460">
    <property type="match status" value="1"/>
</dbReference>
<keyword evidence="2" id="KW-1185">Reference proteome</keyword>